<evidence type="ECO:0000313" key="3">
    <source>
        <dbReference type="EMBL" id="GCL63090.1"/>
    </source>
</evidence>
<dbReference type="AlphaFoldDB" id="A0A480AQJ5"/>
<dbReference type="Proteomes" id="UP000301751">
    <property type="component" value="Unassembled WGS sequence"/>
</dbReference>
<comment type="caution">
    <text evidence="3">The sequence shown here is derived from an EMBL/GenBank/DDBJ whole genome shotgun (WGS) entry which is preliminary data.</text>
</comment>
<dbReference type="PANTHER" id="PTHR43391">
    <property type="entry name" value="RETINOL DEHYDROGENASE-RELATED"/>
    <property type="match status" value="1"/>
</dbReference>
<comment type="similarity">
    <text evidence="1">Belongs to the short-chain dehydrogenases/reductases (SDR) family.</text>
</comment>
<dbReference type="SUPFAM" id="SSF51735">
    <property type="entry name" value="NAD(P)-binding Rossmann-fold domains"/>
    <property type="match status" value="1"/>
</dbReference>
<gene>
    <name evidence="3" type="ORF">AQPW35_21710</name>
</gene>
<dbReference type="Pfam" id="PF00106">
    <property type="entry name" value="adh_short"/>
    <property type="match status" value="1"/>
</dbReference>
<dbReference type="EMBL" id="BJCL01000004">
    <property type="protein sequence ID" value="GCL63090.1"/>
    <property type="molecule type" value="Genomic_DNA"/>
</dbReference>
<dbReference type="PROSITE" id="PS00061">
    <property type="entry name" value="ADH_SHORT"/>
    <property type="match status" value="1"/>
</dbReference>
<dbReference type="InterPro" id="IPR036291">
    <property type="entry name" value="NAD(P)-bd_dom_sf"/>
</dbReference>
<dbReference type="CDD" id="cd05233">
    <property type="entry name" value="SDR_c"/>
    <property type="match status" value="1"/>
</dbReference>
<name>A0A480AQJ5_9BURK</name>
<dbReference type="Gene3D" id="3.40.50.720">
    <property type="entry name" value="NAD(P)-binding Rossmann-like Domain"/>
    <property type="match status" value="1"/>
</dbReference>
<protein>
    <submittedName>
        <fullName evidence="3">Dehydrogenase</fullName>
    </submittedName>
</protein>
<proteinExistence type="inferred from homology"/>
<dbReference type="PANTHER" id="PTHR43391:SF26">
    <property type="entry name" value="BLL7251 PROTEIN"/>
    <property type="match status" value="1"/>
</dbReference>
<evidence type="ECO:0000256" key="2">
    <source>
        <dbReference type="ARBA" id="ARBA00023002"/>
    </source>
</evidence>
<evidence type="ECO:0000313" key="4">
    <source>
        <dbReference type="Proteomes" id="UP000301751"/>
    </source>
</evidence>
<organism evidence="3 4">
    <name type="scientific">Pseudaquabacterium pictum</name>
    <dbReference type="NCBI Taxonomy" id="2315236"/>
    <lineage>
        <taxon>Bacteria</taxon>
        <taxon>Pseudomonadati</taxon>
        <taxon>Pseudomonadota</taxon>
        <taxon>Betaproteobacteria</taxon>
        <taxon>Burkholderiales</taxon>
        <taxon>Sphaerotilaceae</taxon>
        <taxon>Pseudaquabacterium</taxon>
    </lineage>
</organism>
<sequence>MAMDFQGKVVVVTGGASGIGKALCQAFAAAGARGVVVSDLDGAGAQAVAAEIGARTPAVGVLAVRTDVAQADQVQALVDQATAHYGQVDIFCSNAGILSRTDADAPAATWQRHWDVNVMAHVHAANAVLPQMLARGQGWLLQTASAAGLLSQVNAAPYSVTKHAAVGFAEWLSIAHGDAGIHVSCLCPQGVRTPMMLSADSDSGRPSFLGDGALDADVVAQCALDGLRDGRFLILPHAEVLTFWQRKTADVDRWLRGMRRLRAKVMGAAG</sequence>
<accession>A0A480AQJ5</accession>
<dbReference type="InterPro" id="IPR002347">
    <property type="entry name" value="SDR_fam"/>
</dbReference>
<dbReference type="InterPro" id="IPR020904">
    <property type="entry name" value="Sc_DH/Rdtase_CS"/>
</dbReference>
<dbReference type="GO" id="GO:0016491">
    <property type="term" value="F:oxidoreductase activity"/>
    <property type="evidence" value="ECO:0007669"/>
    <property type="project" value="UniProtKB-KW"/>
</dbReference>
<reference evidence="4" key="1">
    <citation type="submission" date="2019-03" db="EMBL/GenBank/DDBJ databases">
        <title>Aquabacterium pictum sp.nov., the first bacteriochlorophyll a-containing freshwater bacterium in the genus Aquabacterium of the class Betaproteobacteria.</title>
        <authorList>
            <person name="Hirose S."/>
            <person name="Tank M."/>
            <person name="Hara E."/>
            <person name="Tamaki H."/>
            <person name="Takaichi S."/>
            <person name="Haruta S."/>
            <person name="Hanada S."/>
        </authorList>
    </citation>
    <scope>NUCLEOTIDE SEQUENCE [LARGE SCALE GENOMIC DNA]</scope>
    <source>
        <strain evidence="4">W35</strain>
    </source>
</reference>
<keyword evidence="4" id="KW-1185">Reference proteome</keyword>
<evidence type="ECO:0000256" key="1">
    <source>
        <dbReference type="ARBA" id="ARBA00006484"/>
    </source>
</evidence>
<keyword evidence="2" id="KW-0560">Oxidoreductase</keyword>
<dbReference type="PRINTS" id="PR00081">
    <property type="entry name" value="GDHRDH"/>
</dbReference>